<feature type="domain" description="Fimbrial-type adhesion" evidence="1">
    <location>
        <begin position="206"/>
        <end position="327"/>
    </location>
</feature>
<evidence type="ECO:0000313" key="3">
    <source>
        <dbReference type="Proteomes" id="UP000043316"/>
    </source>
</evidence>
<organism evidence="2 3">
    <name type="scientific">Yersinia intermedia</name>
    <dbReference type="NCBI Taxonomy" id="631"/>
    <lineage>
        <taxon>Bacteria</taxon>
        <taxon>Pseudomonadati</taxon>
        <taxon>Pseudomonadota</taxon>
        <taxon>Gammaproteobacteria</taxon>
        <taxon>Enterobacterales</taxon>
        <taxon>Yersiniaceae</taxon>
        <taxon>Yersinia</taxon>
    </lineage>
</organism>
<dbReference type="Gene3D" id="2.60.40.1090">
    <property type="entry name" value="Fimbrial-type adhesion domain"/>
    <property type="match status" value="1"/>
</dbReference>
<dbReference type="GO" id="GO:0009289">
    <property type="term" value="C:pilus"/>
    <property type="evidence" value="ECO:0007669"/>
    <property type="project" value="InterPro"/>
</dbReference>
<evidence type="ECO:0000313" key="2">
    <source>
        <dbReference type="EMBL" id="CRY55678.1"/>
    </source>
</evidence>
<proteinExistence type="predicted"/>
<reference evidence="3" key="1">
    <citation type="submission" date="2015-03" db="EMBL/GenBank/DDBJ databases">
        <authorList>
            <consortium name="Pathogen Informatics"/>
        </authorList>
    </citation>
    <scope>NUCLEOTIDE SEQUENCE [LARGE SCALE GENOMIC DNA]</scope>
    <source>
        <strain evidence="3">R148</strain>
    </source>
</reference>
<sequence length="328" mass="35212">MTHVILNKMGQLGGLFVTLFAALLFSQAVYALDCVEKGTGIVIKPAIPIGQLAIPSNVPAGTKVWQSNDITVTAYCDNVLGSVTDQVWFYFNPLHQSLGQGLQLGVSYNGQDLETNSARLNTNTTPIRTGQNVTVTVTFRLYIKVTGNPPSSGYYVGADNFTVFQLDGSGGLNLWPGAKNLRYALSGLTGARFIACGADLVVSPASQIVNFGVFNRTLLQNTGNNISQPFSITAVKQGCLSNFSIQAEFTTTNPLIGNNAVDMRNGTKLTIYNDANQAIVYNQYANFAELNNVTQVTKGYTASLNSIAGQTVQLGQFDATAIVKINYY</sequence>
<dbReference type="InterPro" id="IPR008966">
    <property type="entry name" value="Adhesion_dom_sf"/>
</dbReference>
<dbReference type="Pfam" id="PF00419">
    <property type="entry name" value="Fimbrial"/>
    <property type="match status" value="1"/>
</dbReference>
<dbReference type="InterPro" id="IPR000259">
    <property type="entry name" value="Adhesion_dom_fimbrial"/>
</dbReference>
<dbReference type="RefSeq" id="WP_080995232.1">
    <property type="nucleotide sequence ID" value="NZ_CWJI01000007.1"/>
</dbReference>
<evidence type="ECO:0000259" key="1">
    <source>
        <dbReference type="Pfam" id="PF00419"/>
    </source>
</evidence>
<dbReference type="AlphaFoldDB" id="A0A0H5LX00"/>
<dbReference type="GO" id="GO:0007155">
    <property type="term" value="P:cell adhesion"/>
    <property type="evidence" value="ECO:0007669"/>
    <property type="project" value="InterPro"/>
</dbReference>
<accession>A0A0H5LX00</accession>
<dbReference type="Proteomes" id="UP000043316">
    <property type="component" value="Unassembled WGS sequence"/>
</dbReference>
<gene>
    <name evidence="2" type="ORF">ERS008476_02682</name>
</gene>
<dbReference type="SUPFAM" id="SSF49401">
    <property type="entry name" value="Bacterial adhesins"/>
    <property type="match status" value="1"/>
</dbReference>
<protein>
    <submittedName>
        <fullName evidence="2">Fimbrial protein</fullName>
    </submittedName>
</protein>
<dbReference type="InterPro" id="IPR036937">
    <property type="entry name" value="Adhesion_dom_fimbrial_sf"/>
</dbReference>
<name>A0A0H5LX00_YERIN</name>
<dbReference type="EMBL" id="CWJI01000007">
    <property type="protein sequence ID" value="CRY55678.1"/>
    <property type="molecule type" value="Genomic_DNA"/>
</dbReference>